<dbReference type="SUPFAM" id="SSF110857">
    <property type="entry name" value="Gamma-glutamyl cyclotransferase-like"/>
    <property type="match status" value="1"/>
</dbReference>
<comment type="caution">
    <text evidence="4">The sequence shown here is derived from an EMBL/GenBank/DDBJ whole genome shotgun (WGS) entry which is preliminary data.</text>
</comment>
<proteinExistence type="predicted"/>
<evidence type="ECO:0000256" key="2">
    <source>
        <dbReference type="ARBA" id="ARBA00023239"/>
    </source>
</evidence>
<evidence type="ECO:0000313" key="5">
    <source>
        <dbReference type="Proteomes" id="UP000603352"/>
    </source>
</evidence>
<dbReference type="Pfam" id="PF04752">
    <property type="entry name" value="ChaC"/>
    <property type="match status" value="1"/>
</dbReference>
<dbReference type="PANTHER" id="PTHR12192:SF2">
    <property type="entry name" value="GLUTATHIONE-SPECIFIC GAMMA-GLUTAMYLCYCLOTRANSFERASE 2"/>
    <property type="match status" value="1"/>
</dbReference>
<dbReference type="InterPro" id="IPR006840">
    <property type="entry name" value="ChaC"/>
</dbReference>
<reference evidence="5" key="1">
    <citation type="journal article" date="2019" name="Int. J. Syst. Evol. Microbiol.">
        <title>The Global Catalogue of Microorganisms (GCM) 10K type strain sequencing project: providing services to taxonomists for standard genome sequencing and annotation.</title>
        <authorList>
            <consortium name="The Broad Institute Genomics Platform"/>
            <consortium name="The Broad Institute Genome Sequencing Center for Infectious Disease"/>
            <person name="Wu L."/>
            <person name="Ma J."/>
        </authorList>
    </citation>
    <scope>NUCLEOTIDE SEQUENCE [LARGE SCALE GENOMIC DNA]</scope>
    <source>
        <strain evidence="5">CGMCC 1.10188</strain>
    </source>
</reference>
<keyword evidence="2" id="KW-0456">Lyase</keyword>
<feature type="region of interest" description="Disordered" evidence="3">
    <location>
        <begin position="184"/>
        <end position="213"/>
    </location>
</feature>
<dbReference type="EMBL" id="BMDZ01000013">
    <property type="protein sequence ID" value="GGB35547.1"/>
    <property type="molecule type" value="Genomic_DNA"/>
</dbReference>
<dbReference type="Proteomes" id="UP000603352">
    <property type="component" value="Unassembled WGS sequence"/>
</dbReference>
<organism evidence="4 5">
    <name type="scientific">Tistrella bauzanensis</name>
    <dbReference type="NCBI Taxonomy" id="657419"/>
    <lineage>
        <taxon>Bacteria</taxon>
        <taxon>Pseudomonadati</taxon>
        <taxon>Pseudomonadota</taxon>
        <taxon>Alphaproteobacteria</taxon>
        <taxon>Geminicoccales</taxon>
        <taxon>Geminicoccaceae</taxon>
        <taxon>Tistrella</taxon>
    </lineage>
</organism>
<dbReference type="InterPro" id="IPR036568">
    <property type="entry name" value="GGCT-like_sf"/>
</dbReference>
<keyword evidence="5" id="KW-1185">Reference proteome</keyword>
<dbReference type="RefSeq" id="WP_188576590.1">
    <property type="nucleotide sequence ID" value="NZ_BMDZ01000013.1"/>
</dbReference>
<dbReference type="EC" id="4.3.2.7" evidence="1"/>
<gene>
    <name evidence="4" type="ORF">GCM10011505_16270</name>
</gene>
<dbReference type="PANTHER" id="PTHR12192">
    <property type="entry name" value="CATION TRANSPORT PROTEIN CHAC-RELATED"/>
    <property type="match status" value="1"/>
</dbReference>
<sequence length="213" mass="23077">MPADDGADVWVFGYGSLMWRPGFEPVESRTALLRGYHRSLCIYSTRYRGTPDRPGLVLGLDRGGACRGIAFRIAAARTRQVLAYLDEREMGQDDTVYLRRLLRIQLDDGRRVTAVTYVADRNGARYTGRLGFENMATLVRAGSGMMGTAHDYLSQTLERMAALGLHGGPLRHVLEAASVGRDPAPAADLVDGTTTHPESATDLPSGAGSGNHV</sequence>
<dbReference type="Gene3D" id="3.10.490.10">
    <property type="entry name" value="Gamma-glutamyl cyclotransferase-like"/>
    <property type="match status" value="1"/>
</dbReference>
<dbReference type="CDD" id="cd06661">
    <property type="entry name" value="GGCT_like"/>
    <property type="match status" value="1"/>
</dbReference>
<evidence type="ECO:0000313" key="4">
    <source>
        <dbReference type="EMBL" id="GGB35547.1"/>
    </source>
</evidence>
<dbReference type="InterPro" id="IPR013024">
    <property type="entry name" value="GGCT-like"/>
</dbReference>
<evidence type="ECO:0000256" key="3">
    <source>
        <dbReference type="SAM" id="MobiDB-lite"/>
    </source>
</evidence>
<name>A0ABQ1IFC9_9PROT</name>
<protein>
    <recommendedName>
        <fullName evidence="1">glutathione-specific gamma-glutamylcyclotransferase</fullName>
        <ecNumber evidence="1">4.3.2.7</ecNumber>
    </recommendedName>
</protein>
<accession>A0ABQ1IFC9</accession>
<evidence type="ECO:0000256" key="1">
    <source>
        <dbReference type="ARBA" id="ARBA00012344"/>
    </source>
</evidence>